<sequence length="123" mass="14120">MTCSLAKWRVRLHVERTRHVDCSAPDASGALEDAYEYEYDIYRFVDGERCLIARSYIDTPSEAHFLSIEIAGKSRLLRDADLPDPVWLFARAQLRREGKLQLCWLNGRDNGYEPVPADSTSLE</sequence>
<gene>
    <name evidence="1" type="ordered locus">XAC2452</name>
</gene>
<evidence type="ECO:0000313" key="2">
    <source>
        <dbReference type="Proteomes" id="UP000000576"/>
    </source>
</evidence>
<accession>A0AAI7ZFY3</accession>
<dbReference type="EMBL" id="AE008923">
    <property type="protein sequence ID" value="AAM37303.1"/>
    <property type="molecule type" value="Genomic_DNA"/>
</dbReference>
<reference evidence="1 2" key="1">
    <citation type="journal article" date="2002" name="Nature">
        <title>Comparison of the genomes of two Xanthomonas pathogens with differing host specificities.</title>
        <authorList>
            <person name="da Silva A.C."/>
            <person name="Ferro J.A."/>
            <person name="Reinach F.C."/>
            <person name="Farah C.S."/>
            <person name="Furlan L.R."/>
            <person name="Quaggio R.B."/>
            <person name="Monteiro-Vitorello C.B."/>
            <person name="Van Sluys M.A."/>
            <person name="Almeida N.F."/>
            <person name="Alves L.M."/>
            <person name="do Amaral A.M."/>
            <person name="Bertolini M.C."/>
            <person name="Camargo L.E."/>
            <person name="Camarotte G."/>
            <person name="Cannavan F."/>
            <person name="Cardozo J."/>
            <person name="Chambergo F."/>
            <person name="Ciapina L.P."/>
            <person name="Cicarelli R.M."/>
            <person name="Coutinho L.L."/>
            <person name="Cursino-Santos J.R."/>
            <person name="El-Dorry H."/>
            <person name="Faria J.B."/>
            <person name="Ferreira A.J."/>
            <person name="Ferreira R.C."/>
            <person name="Ferro M.I."/>
            <person name="Formighieri E.F."/>
            <person name="Franco M.C."/>
            <person name="Greggio C.C."/>
            <person name="Gruber A."/>
            <person name="Katsuyama A.M."/>
            <person name="Kishi L.T."/>
            <person name="Leite R.P."/>
            <person name="Lemos E.G."/>
            <person name="Lemos M.V."/>
            <person name="Locali E.C."/>
            <person name="Machado M.A."/>
            <person name="Madeira A.M."/>
            <person name="Martinez-Rossi N.M."/>
            <person name="Martins E.C."/>
            <person name="Meidanis J."/>
            <person name="Menck C.F."/>
            <person name="Miyaki C.Y."/>
            <person name="Moon D.H."/>
            <person name="Moreira L.M."/>
            <person name="Novo M.T."/>
            <person name="Okura V.K."/>
            <person name="Oliveira M.C."/>
            <person name="Oliveira V.R."/>
            <person name="Pereira H.A."/>
            <person name="Rossi A."/>
            <person name="Sena J.A."/>
            <person name="Silva C."/>
            <person name="de Souza R.F."/>
            <person name="Spinola L.A."/>
            <person name="Takita M.A."/>
            <person name="Tamura R.E."/>
            <person name="Teixeira E.C."/>
            <person name="Tezza R.I."/>
            <person name="Trindade dos Santos M."/>
            <person name="Truffi D."/>
            <person name="Tsai S.M."/>
            <person name="White F.F."/>
            <person name="Setubal J.C."/>
            <person name="Kitajima J.P."/>
        </authorList>
    </citation>
    <scope>NUCLEOTIDE SEQUENCE [LARGE SCALE GENOMIC DNA]</scope>
    <source>
        <strain evidence="1 2">306</strain>
    </source>
</reference>
<dbReference type="Proteomes" id="UP000000576">
    <property type="component" value="Chromosome"/>
</dbReference>
<name>A0AAI7ZFY3_XANAC</name>
<protein>
    <submittedName>
        <fullName evidence="1">Uncharacterized protein</fullName>
    </submittedName>
</protein>
<dbReference type="KEGG" id="xac:XAC2452"/>
<organism evidence="1 2">
    <name type="scientific">Xanthomonas axonopodis pv. citri (strain 306)</name>
    <dbReference type="NCBI Taxonomy" id="190486"/>
    <lineage>
        <taxon>Bacteria</taxon>
        <taxon>Pseudomonadati</taxon>
        <taxon>Pseudomonadota</taxon>
        <taxon>Gammaproteobacteria</taxon>
        <taxon>Lysobacterales</taxon>
        <taxon>Lysobacteraceae</taxon>
        <taxon>Xanthomonas</taxon>
    </lineage>
</organism>
<proteinExistence type="predicted"/>
<evidence type="ECO:0000313" key="1">
    <source>
        <dbReference type="EMBL" id="AAM37303.1"/>
    </source>
</evidence>
<dbReference type="AlphaFoldDB" id="A0AAI7ZFY3"/>